<organism evidence="3 4">
    <name type="scientific">Lithocarpus litseifolius</name>
    <dbReference type="NCBI Taxonomy" id="425828"/>
    <lineage>
        <taxon>Eukaryota</taxon>
        <taxon>Viridiplantae</taxon>
        <taxon>Streptophyta</taxon>
        <taxon>Embryophyta</taxon>
        <taxon>Tracheophyta</taxon>
        <taxon>Spermatophyta</taxon>
        <taxon>Magnoliopsida</taxon>
        <taxon>eudicotyledons</taxon>
        <taxon>Gunneridae</taxon>
        <taxon>Pentapetalae</taxon>
        <taxon>rosids</taxon>
        <taxon>fabids</taxon>
        <taxon>Fagales</taxon>
        <taxon>Fagaceae</taxon>
        <taxon>Lithocarpus</taxon>
    </lineage>
</organism>
<sequence length="81" mass="8998">MAWDLISILITTVASESSFSTGKKILTLYRSCLLPENVEAMLCTKSWLYGFEDENANKIGQLELQFANMNICSAESATNVE</sequence>
<dbReference type="GO" id="GO:0046983">
    <property type="term" value="F:protein dimerization activity"/>
    <property type="evidence" value="ECO:0007669"/>
    <property type="project" value="InterPro"/>
</dbReference>
<keyword evidence="4" id="KW-1185">Reference proteome</keyword>
<gene>
    <name evidence="3" type="ORF">SO802_033916</name>
</gene>
<feature type="domain" description="HAT C-terminal dimerisation" evidence="2">
    <location>
        <begin position="1"/>
        <end position="48"/>
    </location>
</feature>
<dbReference type="EMBL" id="JAZDWU010000012">
    <property type="protein sequence ID" value="KAK9984391.1"/>
    <property type="molecule type" value="Genomic_DNA"/>
</dbReference>
<dbReference type="Proteomes" id="UP001459277">
    <property type="component" value="Unassembled WGS sequence"/>
</dbReference>
<proteinExistence type="predicted"/>
<evidence type="ECO:0000256" key="1">
    <source>
        <dbReference type="SAM" id="SignalP"/>
    </source>
</evidence>
<dbReference type="SUPFAM" id="SSF53098">
    <property type="entry name" value="Ribonuclease H-like"/>
    <property type="match status" value="1"/>
</dbReference>
<comment type="caution">
    <text evidence="3">The sequence shown here is derived from an EMBL/GenBank/DDBJ whole genome shotgun (WGS) entry which is preliminary data.</text>
</comment>
<dbReference type="InterPro" id="IPR012337">
    <property type="entry name" value="RNaseH-like_sf"/>
</dbReference>
<feature type="chain" id="PRO_5043374167" description="HAT C-terminal dimerisation domain-containing protein" evidence="1">
    <location>
        <begin position="16"/>
        <end position="81"/>
    </location>
</feature>
<feature type="signal peptide" evidence="1">
    <location>
        <begin position="1"/>
        <end position="15"/>
    </location>
</feature>
<dbReference type="AlphaFoldDB" id="A0AAW2BEE5"/>
<protein>
    <recommendedName>
        <fullName evidence="2">HAT C-terminal dimerisation domain-containing protein</fullName>
    </recommendedName>
</protein>
<dbReference type="Pfam" id="PF05699">
    <property type="entry name" value="Dimer_Tnp_hAT"/>
    <property type="match status" value="1"/>
</dbReference>
<dbReference type="PANTHER" id="PTHR23272:SF166">
    <property type="entry name" value="ZINC FINGER BED DOMAIN-CONTAINING PROTEIN RICESLEEPER 2-LIKE ISOFORM X1"/>
    <property type="match status" value="1"/>
</dbReference>
<dbReference type="PANTHER" id="PTHR23272">
    <property type="entry name" value="BED FINGER-RELATED"/>
    <property type="match status" value="1"/>
</dbReference>
<dbReference type="InterPro" id="IPR008906">
    <property type="entry name" value="HATC_C_dom"/>
</dbReference>
<evidence type="ECO:0000313" key="4">
    <source>
        <dbReference type="Proteomes" id="UP001459277"/>
    </source>
</evidence>
<name>A0AAW2BEE5_9ROSI</name>
<reference evidence="3 4" key="1">
    <citation type="submission" date="2024-01" db="EMBL/GenBank/DDBJ databases">
        <title>A telomere-to-telomere, gap-free genome of sweet tea (Lithocarpus litseifolius).</title>
        <authorList>
            <person name="Zhou J."/>
        </authorList>
    </citation>
    <scope>NUCLEOTIDE SEQUENCE [LARGE SCALE GENOMIC DNA]</scope>
    <source>
        <strain evidence="3">Zhou-2022a</strain>
        <tissue evidence="3">Leaf</tissue>
    </source>
</reference>
<evidence type="ECO:0000313" key="3">
    <source>
        <dbReference type="EMBL" id="KAK9984391.1"/>
    </source>
</evidence>
<accession>A0AAW2BEE5</accession>
<keyword evidence="1" id="KW-0732">Signal</keyword>
<evidence type="ECO:0000259" key="2">
    <source>
        <dbReference type="Pfam" id="PF05699"/>
    </source>
</evidence>